<dbReference type="Pfam" id="PF00067">
    <property type="entry name" value="p450"/>
    <property type="match status" value="3"/>
</dbReference>
<dbReference type="GO" id="GO:0005506">
    <property type="term" value="F:iron ion binding"/>
    <property type="evidence" value="ECO:0007669"/>
    <property type="project" value="InterPro"/>
</dbReference>
<gene>
    <name evidence="32" type="ORF">HNY73_008430</name>
</gene>
<keyword evidence="20" id="KW-0496">Mitochondrion</keyword>
<comment type="cofactor">
    <cofactor evidence="1 30">
        <name>heme</name>
        <dbReference type="ChEBI" id="CHEBI:30413"/>
    </cofactor>
</comment>
<evidence type="ECO:0000256" key="27">
    <source>
        <dbReference type="ARBA" id="ARBA00066560"/>
    </source>
</evidence>
<evidence type="ECO:0000256" key="26">
    <source>
        <dbReference type="ARBA" id="ARBA00058812"/>
    </source>
</evidence>
<evidence type="ECO:0000313" key="33">
    <source>
        <dbReference type="Proteomes" id="UP000807504"/>
    </source>
</evidence>
<evidence type="ECO:0000256" key="13">
    <source>
        <dbReference type="ARBA" id="ARBA00022824"/>
    </source>
</evidence>
<evidence type="ECO:0000256" key="3">
    <source>
        <dbReference type="ARBA" id="ARBA00004154"/>
    </source>
</evidence>
<keyword evidence="14" id="KW-0492">Microsome</keyword>
<sequence length="1207" mass="139300">MQKTLDHGLVRDFIDRYLLEIQAQKEKNPNSTFHYDMLISNVLDIFGAGSETVRTSILWFIYCMAAFPDIQKKVHQEIMEVLGSDRSPEFQDLKSMPYTHAVMLEIMRWKTIVPLNLQHYTLGDSTVGGYDIPKGTVVMANFWNAHHDPRYWKEPEEFNPERFLSKDGKSVVKSNNFMPFSTGRRACPGESMAYIEMFLYFTSILQKFEVAFPPGAKVDFSAKLTVTYRLDSFLYLYKTVIPKMTNEIGNITPKLEVYRYEILLGVFAFFLAYAIMVFVKKAKSNYPPGPMGLPIVGYLPFVSNNLHLDFTELGKKYGDVFSVKLGSQNIVVLHGTEVIREAFNKTEFHGRPPSSSLEGINPYSPFFGRDYHAWKEQRRFVDEVNHFVKVLKSHSGQPIDVKKPLSPSMSNNICALVFGKRYDYDNPDRRFLDENLDETTEFASDTSLEFLFPWIKHIPFIFKILNIERKEVDAHANTLDHGLVRDFIDRYLLEIQAQKEKNPNSTFHYDMLISIMLDIFGAGSETVRTSILWFIYCIAAFPDIQKKVHQEIMEVLGSDRNPEFQDLKSMPYTHAVILEIMRWKTIIPLSLEYTLGDSTAGGYDIPKGTVVMANFWNAHHDPRYWKEPEEFNPERFLSKDGKSVVKSNNFIPFSIGRRACPGESMAYIEMFLYFTSILQKFEVAFPPGAKVDFSAKLTITYRLDPFMIIMQLDNILNVRYEIWIAFGVTVLVAIISSLLKKSRRNFPPGPWGLPVVGYIPFLSKDVHLKFIELAKKYGDVFSLRLGSETVVVLNDTVSIREAFSKQEFLGRPPNSCFSVFDVKSPFFLNDMHMWQEQRRFVIQSLKDLGLGKTKIEEEMQDEINHFNEVLKSFKGKPIDLIKPLTPSMSNNISTLIFGKRYGYDEPERMSLDENLDEVSKIIGQTAVHIFFPWIKHIPFLLNWLGFEKGYKLFRVSDDIFRKKVNEHKKTLDKKNIRDFIDSYLVEMEVRQKKDTKTTFNDEVLLGCVSDIFGAGSETVRTSIGWLMYAMAAYPDVQKKVQKELLEVVGPERSPEYQDHKSLPFSYAVMLEVIRWKTIVPLNLLRYTLADTTVSGYDIPAGTIVMANFWAVHHDPRNWKDPESFKPERFLSSDGKSVVKSPHYMPFSVGKRACPGETMAYMEVFLYFVSIVQKFDVRFPEGYKPTFEGNLTITYKPPSAKICFIPRN</sequence>
<evidence type="ECO:0000256" key="9">
    <source>
        <dbReference type="ARBA" id="ARBA00022617"/>
    </source>
</evidence>
<evidence type="ECO:0000256" key="21">
    <source>
        <dbReference type="ARBA" id="ARBA00023136"/>
    </source>
</evidence>
<comment type="subcellular location">
    <subcellularLocation>
        <location evidence="7">Endoplasmic reticulum membrane</location>
        <topology evidence="7">Multi-pass membrane protein</topology>
    </subcellularLocation>
    <subcellularLocation>
        <location evidence="5">Endoplasmic reticulum membrane</location>
        <topology evidence="5">Peripheral membrane protein</topology>
    </subcellularLocation>
    <subcellularLocation>
        <location evidence="3">Microsome membrane</location>
        <topology evidence="3">Multi-pass membrane protein</topology>
    </subcellularLocation>
    <subcellularLocation>
        <location evidence="4">Microsome membrane</location>
        <topology evidence="4">Peripheral membrane protein</topology>
    </subcellularLocation>
    <subcellularLocation>
        <location evidence="6">Mitochondrion inner membrane</location>
        <topology evidence="6">Multi-pass membrane protein</topology>
    </subcellularLocation>
</comment>
<evidence type="ECO:0000256" key="30">
    <source>
        <dbReference type="PIRSR" id="PIRSR602401-1"/>
    </source>
</evidence>
<evidence type="ECO:0000256" key="1">
    <source>
        <dbReference type="ARBA" id="ARBA00001971"/>
    </source>
</evidence>
<evidence type="ECO:0000256" key="2">
    <source>
        <dbReference type="ARBA" id="ARBA00003690"/>
    </source>
</evidence>
<evidence type="ECO:0000313" key="32">
    <source>
        <dbReference type="EMBL" id="KAF8786757.1"/>
    </source>
</evidence>
<evidence type="ECO:0000256" key="14">
    <source>
        <dbReference type="ARBA" id="ARBA00022848"/>
    </source>
</evidence>
<comment type="caution">
    <text evidence="32">The sequence shown here is derived from an EMBL/GenBank/DDBJ whole genome shotgun (WGS) entry which is preliminary data.</text>
</comment>
<feature type="binding site" description="axial binding residue" evidence="30">
    <location>
        <position position="1153"/>
    </location>
    <ligand>
        <name>heme</name>
        <dbReference type="ChEBI" id="CHEBI:30413"/>
    </ligand>
    <ligandPart>
        <name>Fe</name>
        <dbReference type="ChEBI" id="CHEBI:18248"/>
    </ligandPart>
</feature>
<evidence type="ECO:0000256" key="22">
    <source>
        <dbReference type="ARBA" id="ARBA00049206"/>
    </source>
</evidence>
<comment type="catalytic activity">
    <reaction evidence="24">
        <text>N-[(5Z,8Z,11Z,14Z)-eicosatetraenoyl]-serotonin + reduced [NADPH--hemoprotein reductase] + O2 = 2-oxo-N-[(5Z,8Z,11Z,14Z)-eicosatetraenoyl]-serotonin + oxidized [NADPH--hemoprotein reductase] + H2O + H(+)</text>
        <dbReference type="Rhea" id="RHEA:50296"/>
        <dbReference type="Rhea" id="RHEA-COMP:11964"/>
        <dbReference type="Rhea" id="RHEA-COMP:11965"/>
        <dbReference type="ChEBI" id="CHEBI:15377"/>
        <dbReference type="ChEBI" id="CHEBI:15378"/>
        <dbReference type="ChEBI" id="CHEBI:15379"/>
        <dbReference type="ChEBI" id="CHEBI:57618"/>
        <dbReference type="ChEBI" id="CHEBI:58210"/>
        <dbReference type="ChEBI" id="CHEBI:132255"/>
        <dbReference type="ChEBI" id="CHEBI:132256"/>
    </reaction>
    <physiologicalReaction direction="left-to-right" evidence="24">
        <dbReference type="Rhea" id="RHEA:50297"/>
    </physiologicalReaction>
</comment>
<evidence type="ECO:0000256" key="8">
    <source>
        <dbReference type="ARBA" id="ARBA00010617"/>
    </source>
</evidence>
<evidence type="ECO:0000256" key="31">
    <source>
        <dbReference type="SAM" id="Phobius"/>
    </source>
</evidence>
<evidence type="ECO:0000256" key="15">
    <source>
        <dbReference type="ARBA" id="ARBA00022989"/>
    </source>
</evidence>
<evidence type="ECO:0000256" key="25">
    <source>
        <dbReference type="ARBA" id="ARBA00052378"/>
    </source>
</evidence>
<dbReference type="FunFam" id="1.10.630.10:FF:000017">
    <property type="entry name" value="cytochrome P450 2U1 isoform X1"/>
    <property type="match status" value="2"/>
</dbReference>
<evidence type="ECO:0000256" key="20">
    <source>
        <dbReference type="ARBA" id="ARBA00023128"/>
    </source>
</evidence>
<dbReference type="FunFam" id="1.10.630.10:FF:000238">
    <property type="entry name" value="Cytochrome P450 2A6"/>
    <property type="match status" value="1"/>
</dbReference>
<organism evidence="32 33">
    <name type="scientific">Argiope bruennichi</name>
    <name type="common">Wasp spider</name>
    <name type="synonym">Aranea bruennichi</name>
    <dbReference type="NCBI Taxonomy" id="94029"/>
    <lineage>
        <taxon>Eukaryota</taxon>
        <taxon>Metazoa</taxon>
        <taxon>Ecdysozoa</taxon>
        <taxon>Arthropoda</taxon>
        <taxon>Chelicerata</taxon>
        <taxon>Arachnida</taxon>
        <taxon>Araneae</taxon>
        <taxon>Araneomorphae</taxon>
        <taxon>Entelegynae</taxon>
        <taxon>Araneoidea</taxon>
        <taxon>Araneidae</taxon>
        <taxon>Argiope</taxon>
    </lineage>
</organism>
<dbReference type="GO" id="GO:0005743">
    <property type="term" value="C:mitochondrial inner membrane"/>
    <property type="evidence" value="ECO:0007669"/>
    <property type="project" value="UniProtKB-SubCell"/>
</dbReference>
<dbReference type="InterPro" id="IPR036396">
    <property type="entry name" value="Cyt_P450_sf"/>
</dbReference>
<feature type="transmembrane region" description="Helical" evidence="31">
    <location>
        <begin position="720"/>
        <end position="739"/>
    </location>
</feature>
<comment type="function">
    <text evidence="2">May be involved in the metabolism of insect hormones and in the breakdown of synthetic insecticides.</text>
</comment>
<keyword evidence="21 31" id="KW-0472">Membrane</keyword>
<comment type="catalytic activity">
    <reaction evidence="22">
        <text>(5Z,8Z,11Z,14Z)-eicosatetraenoate + reduced [NADPH--hemoprotein reductase] + O2 = 19-hydroxy-(5Z,8Z,11Z,14Z)-eicosatetraenoate + oxidized [NADPH--hemoprotein reductase] + H2O + H(+)</text>
        <dbReference type="Rhea" id="RHEA:39759"/>
        <dbReference type="Rhea" id="RHEA-COMP:11964"/>
        <dbReference type="Rhea" id="RHEA-COMP:11965"/>
        <dbReference type="ChEBI" id="CHEBI:15377"/>
        <dbReference type="ChEBI" id="CHEBI:15378"/>
        <dbReference type="ChEBI" id="CHEBI:15379"/>
        <dbReference type="ChEBI" id="CHEBI:32395"/>
        <dbReference type="ChEBI" id="CHEBI:57618"/>
        <dbReference type="ChEBI" id="CHEBI:58210"/>
        <dbReference type="ChEBI" id="CHEBI:76627"/>
    </reaction>
    <physiologicalReaction direction="left-to-right" evidence="22">
        <dbReference type="Rhea" id="RHEA:39760"/>
    </physiologicalReaction>
</comment>
<evidence type="ECO:0000256" key="5">
    <source>
        <dbReference type="ARBA" id="ARBA00004406"/>
    </source>
</evidence>
<evidence type="ECO:0000256" key="18">
    <source>
        <dbReference type="ARBA" id="ARBA00023033"/>
    </source>
</evidence>
<evidence type="ECO:0000256" key="28">
    <source>
        <dbReference type="ARBA" id="ARBA00067282"/>
    </source>
</evidence>
<dbReference type="PROSITE" id="PS00086">
    <property type="entry name" value="CYTOCHROME_P450"/>
    <property type="match status" value="3"/>
</dbReference>
<keyword evidence="17 30" id="KW-0408">Iron</keyword>
<keyword evidence="10 31" id="KW-0812">Transmembrane</keyword>
<keyword evidence="13" id="KW-0256">Endoplasmic reticulum</keyword>
<evidence type="ECO:0000256" key="10">
    <source>
        <dbReference type="ARBA" id="ARBA00022692"/>
    </source>
</evidence>
<dbReference type="EMBL" id="JABXBU010000015">
    <property type="protein sequence ID" value="KAF8786757.1"/>
    <property type="molecule type" value="Genomic_DNA"/>
</dbReference>
<dbReference type="InterPro" id="IPR017972">
    <property type="entry name" value="Cyt_P450_CS"/>
</dbReference>
<comment type="catalytic activity">
    <reaction evidence="25">
        <text>an omega-methyl-long-chain fatty acid + reduced [NADPH--hemoprotein reductase] + O2 = an omega-hydroxy-long-chain fatty acid + oxidized [NADPH--hemoprotein reductase] + H2O + H(+)</text>
        <dbReference type="Rhea" id="RHEA:56748"/>
        <dbReference type="Rhea" id="RHEA-COMP:11964"/>
        <dbReference type="Rhea" id="RHEA-COMP:11965"/>
        <dbReference type="ChEBI" id="CHEBI:15377"/>
        <dbReference type="ChEBI" id="CHEBI:15378"/>
        <dbReference type="ChEBI" id="CHEBI:15379"/>
        <dbReference type="ChEBI" id="CHEBI:57618"/>
        <dbReference type="ChEBI" id="CHEBI:58210"/>
        <dbReference type="ChEBI" id="CHEBI:140991"/>
        <dbReference type="ChEBI" id="CHEBI:140992"/>
        <dbReference type="EC" id="1.14.14.80"/>
    </reaction>
    <physiologicalReaction direction="left-to-right" evidence="25">
        <dbReference type="Rhea" id="RHEA:56749"/>
    </physiologicalReaction>
</comment>
<keyword evidence="12" id="KW-0999">Mitochondrion inner membrane</keyword>
<evidence type="ECO:0000256" key="16">
    <source>
        <dbReference type="ARBA" id="ARBA00023002"/>
    </source>
</evidence>
<comment type="function">
    <text evidence="26">A cytochrome P450 monooxygenase involved in the metabolism of arachidonic acid and its conjugates. Mechanistically, uses molecular oxygen inserting one oxygen atom into a substrate, and reducing the second into a water molecule, with two electrons provided by NADPH via cytochrome P450 reductase (CPR; NADPH-ferrihemoprotein reductase). Acts as an omega and omega-1 hydroxylase for arachidonic acid and possibly for other long chain fatty acids. May modulate the arachidonic acid signaling pathway and play a role in other fatty acid signaling processes. May down-regulate the biological activities of N-arachidonoyl-serotonin, an endocannabinoid that has anti-nociceptive effects through inhibition of fatty acid amide hydrolase FAAH, TRPV1 receptor and T-type calcium channels. Catalyzes C-2 oxidation of the indole ring of N-arachidonoyl-serotonin forming a less active product 2-oxo-N-arachidonoyl-serotonin.</text>
</comment>
<dbReference type="GO" id="GO:0006629">
    <property type="term" value="P:lipid metabolic process"/>
    <property type="evidence" value="ECO:0007669"/>
    <property type="project" value="UniProtKB-KW"/>
</dbReference>
<dbReference type="SUPFAM" id="SSF48264">
    <property type="entry name" value="Cytochrome P450"/>
    <property type="match status" value="3"/>
</dbReference>
<dbReference type="InterPro" id="IPR001128">
    <property type="entry name" value="Cyt_P450"/>
</dbReference>
<evidence type="ECO:0000256" key="6">
    <source>
        <dbReference type="ARBA" id="ARBA00004448"/>
    </source>
</evidence>
<dbReference type="EC" id="1.14.14.80" evidence="27"/>
<feature type="transmembrane region" description="Helical" evidence="31">
    <location>
        <begin position="257"/>
        <end position="279"/>
    </location>
</feature>
<evidence type="ECO:0000256" key="19">
    <source>
        <dbReference type="ARBA" id="ARBA00023098"/>
    </source>
</evidence>
<dbReference type="Proteomes" id="UP000807504">
    <property type="component" value="Unassembled WGS sequence"/>
</dbReference>
<evidence type="ECO:0000256" key="11">
    <source>
        <dbReference type="ARBA" id="ARBA00022723"/>
    </source>
</evidence>
<keyword evidence="19" id="KW-0443">Lipid metabolism</keyword>
<keyword evidence="11 30" id="KW-0479">Metal-binding</keyword>
<evidence type="ECO:0000256" key="7">
    <source>
        <dbReference type="ARBA" id="ARBA00004477"/>
    </source>
</evidence>
<comment type="catalytic activity">
    <reaction evidence="23">
        <text>(5Z,8Z,11Z,14Z)-eicosatetraenoate + reduced [NADPH--hemoprotein reductase] + O2 = 20-hydroxy-(5Z,8Z,11Z,14Z)-eicosatetraenoate + oxidized [NADPH--hemoprotein reductase] + H2O + H(+)</text>
        <dbReference type="Rhea" id="RHEA:39755"/>
        <dbReference type="Rhea" id="RHEA-COMP:11964"/>
        <dbReference type="Rhea" id="RHEA-COMP:11965"/>
        <dbReference type="ChEBI" id="CHEBI:15377"/>
        <dbReference type="ChEBI" id="CHEBI:15378"/>
        <dbReference type="ChEBI" id="CHEBI:15379"/>
        <dbReference type="ChEBI" id="CHEBI:32395"/>
        <dbReference type="ChEBI" id="CHEBI:57618"/>
        <dbReference type="ChEBI" id="CHEBI:58210"/>
        <dbReference type="ChEBI" id="CHEBI:76624"/>
    </reaction>
    <physiologicalReaction direction="left-to-right" evidence="23">
        <dbReference type="Rhea" id="RHEA:39756"/>
    </physiologicalReaction>
</comment>
<dbReference type="PRINTS" id="PR00385">
    <property type="entry name" value="P450"/>
</dbReference>
<accession>A0A8T0F6H9</accession>
<proteinExistence type="inferred from homology"/>
<dbReference type="PANTHER" id="PTHR24300">
    <property type="entry name" value="CYTOCHROME P450 508A4-RELATED"/>
    <property type="match status" value="1"/>
</dbReference>
<dbReference type="AlphaFoldDB" id="A0A8T0F6H9"/>
<evidence type="ECO:0000256" key="24">
    <source>
        <dbReference type="ARBA" id="ARBA00052159"/>
    </source>
</evidence>
<dbReference type="Gene3D" id="1.10.630.10">
    <property type="entry name" value="Cytochrome P450"/>
    <property type="match status" value="3"/>
</dbReference>
<evidence type="ECO:0000256" key="17">
    <source>
        <dbReference type="ARBA" id="ARBA00023004"/>
    </source>
</evidence>
<reference evidence="32" key="2">
    <citation type="submission" date="2020-06" db="EMBL/GenBank/DDBJ databases">
        <authorList>
            <person name="Sheffer M."/>
        </authorList>
    </citation>
    <scope>NUCLEOTIDE SEQUENCE</scope>
</reference>
<protein>
    <recommendedName>
        <fullName evidence="28">Cytochrome P450 2U1</fullName>
        <ecNumber evidence="27">1.14.14.80</ecNumber>
    </recommendedName>
    <alternativeName>
        <fullName evidence="29">Long-chain fatty acid omega-monooxygenase</fullName>
    </alternativeName>
</protein>
<keyword evidence="18" id="KW-0503">Monooxygenase</keyword>
<dbReference type="GO" id="GO:0020037">
    <property type="term" value="F:heme binding"/>
    <property type="evidence" value="ECO:0007669"/>
    <property type="project" value="InterPro"/>
</dbReference>
<evidence type="ECO:0000256" key="29">
    <source>
        <dbReference type="ARBA" id="ARBA00079181"/>
    </source>
</evidence>
<dbReference type="GO" id="GO:0005789">
    <property type="term" value="C:endoplasmic reticulum membrane"/>
    <property type="evidence" value="ECO:0007669"/>
    <property type="project" value="UniProtKB-SubCell"/>
</dbReference>
<name>A0A8T0F6H9_ARGBR</name>
<keyword evidence="33" id="KW-1185">Reference proteome</keyword>
<evidence type="ECO:0000256" key="23">
    <source>
        <dbReference type="ARBA" id="ARBA00051320"/>
    </source>
</evidence>
<evidence type="ECO:0000256" key="12">
    <source>
        <dbReference type="ARBA" id="ARBA00022792"/>
    </source>
</evidence>
<keyword evidence="15 31" id="KW-1133">Transmembrane helix</keyword>
<dbReference type="InterPro" id="IPR050182">
    <property type="entry name" value="Cytochrome_P450_fam2"/>
</dbReference>
<comment type="similarity">
    <text evidence="8">Belongs to the cytochrome P450 family.</text>
</comment>
<evidence type="ECO:0000256" key="4">
    <source>
        <dbReference type="ARBA" id="ARBA00004174"/>
    </source>
</evidence>
<dbReference type="InterPro" id="IPR002401">
    <property type="entry name" value="Cyt_P450_E_grp-I"/>
</dbReference>
<dbReference type="PRINTS" id="PR00463">
    <property type="entry name" value="EP450I"/>
</dbReference>
<reference evidence="32" key="1">
    <citation type="journal article" date="2020" name="bioRxiv">
        <title>Chromosome-level reference genome of the European wasp spider Argiope bruennichi: a resource for studies on range expansion and evolutionary adaptation.</title>
        <authorList>
            <person name="Sheffer M.M."/>
            <person name="Hoppe A."/>
            <person name="Krehenwinkel H."/>
            <person name="Uhl G."/>
            <person name="Kuss A.W."/>
            <person name="Jensen L."/>
            <person name="Jensen C."/>
            <person name="Gillespie R.G."/>
            <person name="Hoff K.J."/>
            <person name="Prost S."/>
        </authorList>
    </citation>
    <scope>NUCLEOTIDE SEQUENCE</scope>
</reference>
<keyword evidence="16" id="KW-0560">Oxidoreductase</keyword>
<dbReference type="GO" id="GO:0102033">
    <property type="term" value="F:long-chain fatty acid omega-hydroxylase activity"/>
    <property type="evidence" value="ECO:0007669"/>
    <property type="project" value="UniProtKB-EC"/>
</dbReference>
<keyword evidence="9 30" id="KW-0349">Heme</keyword>